<dbReference type="OrthoDB" id="3472746at2759"/>
<sequence length="165" mass="18361">MAAIRETRLIISPPTQEILNLIHIAAIDIWNDVNAATEIPLTALPPRESCKEIQREFRNNHQRLVRHGNSSAAAQILDPARVDVNGWVPQIFVMFEGSFGMPPGTVAVAIPIIKEMDPLIEYYCEGQVVTVDWKIGAMIYMQGDSSLASDGCGKTAFIFFLFKMK</sequence>
<gene>
    <name evidence="1" type="ORF">sscle_08g067440</name>
</gene>
<dbReference type="VEuPathDB" id="FungiDB:sscle_08g067440"/>
<protein>
    <submittedName>
        <fullName evidence="1">Uncharacterized protein</fullName>
    </submittedName>
</protein>
<dbReference type="Proteomes" id="UP000177798">
    <property type="component" value="Chromosome 8"/>
</dbReference>
<evidence type="ECO:0000313" key="1">
    <source>
        <dbReference type="EMBL" id="APA11974.1"/>
    </source>
</evidence>
<organism evidence="1 2">
    <name type="scientific">Sclerotinia sclerotiorum (strain ATCC 18683 / 1980 / Ss-1)</name>
    <name type="common">White mold</name>
    <name type="synonym">Whetzelinia sclerotiorum</name>
    <dbReference type="NCBI Taxonomy" id="665079"/>
    <lineage>
        <taxon>Eukaryota</taxon>
        <taxon>Fungi</taxon>
        <taxon>Dikarya</taxon>
        <taxon>Ascomycota</taxon>
        <taxon>Pezizomycotina</taxon>
        <taxon>Leotiomycetes</taxon>
        <taxon>Helotiales</taxon>
        <taxon>Sclerotiniaceae</taxon>
        <taxon>Sclerotinia</taxon>
    </lineage>
</organism>
<dbReference type="AlphaFoldDB" id="A0A1D9QAI8"/>
<proteinExistence type="predicted"/>
<reference evidence="2" key="1">
    <citation type="journal article" date="2017" name="Genome Biol. Evol.">
        <title>The complete genome sequence of the phytopathogenic fungus Sclerotinia sclerotiorum reveals insights into the genome architecture of broad host range pathogens.</title>
        <authorList>
            <person name="Derbyshire M."/>
            <person name="Denton-Giles M."/>
            <person name="Hegedus D."/>
            <person name="Seifbarghy S."/>
            <person name="Rollins J."/>
            <person name="van Kan J."/>
            <person name="Seidl M.F."/>
            <person name="Faino L."/>
            <person name="Mbengue M."/>
            <person name="Navaud O."/>
            <person name="Raffaele S."/>
            <person name="Hammond-Kosack K."/>
            <person name="Heard S."/>
            <person name="Oliver R."/>
        </authorList>
    </citation>
    <scope>NUCLEOTIDE SEQUENCE [LARGE SCALE GENOMIC DNA]</scope>
    <source>
        <strain evidence="2">ATCC 18683 / 1980 / Ss-1</strain>
    </source>
</reference>
<dbReference type="EMBL" id="CP017821">
    <property type="protein sequence ID" value="APA11974.1"/>
    <property type="molecule type" value="Genomic_DNA"/>
</dbReference>
<accession>A0A1D9QAI8</accession>
<name>A0A1D9QAI8_SCLS1</name>
<evidence type="ECO:0000313" key="2">
    <source>
        <dbReference type="Proteomes" id="UP000177798"/>
    </source>
</evidence>